<gene>
    <name evidence="2" type="ORF">FHR72_004391</name>
</gene>
<protein>
    <submittedName>
        <fullName evidence="2">Uncharacterized protein</fullName>
    </submittedName>
</protein>
<accession>A0A839QFH8</accession>
<keyword evidence="3" id="KW-1185">Reference proteome</keyword>
<feature type="region of interest" description="Disordered" evidence="1">
    <location>
        <begin position="1"/>
        <end position="48"/>
    </location>
</feature>
<organism evidence="2 3">
    <name type="scientific">Mycolicibacterium iranicum</name>
    <name type="common">Mycobacterium iranicum</name>
    <dbReference type="NCBI Taxonomy" id="912594"/>
    <lineage>
        <taxon>Bacteria</taxon>
        <taxon>Bacillati</taxon>
        <taxon>Actinomycetota</taxon>
        <taxon>Actinomycetes</taxon>
        <taxon>Mycobacteriales</taxon>
        <taxon>Mycobacteriaceae</taxon>
        <taxon>Mycolicibacterium</taxon>
    </lineage>
</organism>
<evidence type="ECO:0000313" key="2">
    <source>
        <dbReference type="EMBL" id="MBB2992886.1"/>
    </source>
</evidence>
<sequence>MSASSFDPTEPSHPTPSSATGPSTAGPSATGPSAKGASRPTDPSDPDFLIPTDYVSYEEFGRRFFEVAVSEERVGAAIGEIAGDAFTMGPIAQGPGRIAKVTAKVRIQQPRVSRQLGELITFAIRIPLEIDMVVDLKIDKPKFMVFGEISLRATAKAAEPLLLILDVEKPRASDITIHVTSQSLRAEVVRIIGGIDAEIKRFIAMHVAGEIDSPESQKAKIIDVAQQLDETWTGI</sequence>
<evidence type="ECO:0000313" key="3">
    <source>
        <dbReference type="Proteomes" id="UP000550501"/>
    </source>
</evidence>
<dbReference type="Proteomes" id="UP000550501">
    <property type="component" value="Unassembled WGS sequence"/>
</dbReference>
<feature type="compositionally biased region" description="Polar residues" evidence="1">
    <location>
        <begin position="15"/>
        <end position="31"/>
    </location>
</feature>
<name>A0A839QFH8_MYCIR</name>
<proteinExistence type="predicted"/>
<evidence type="ECO:0000256" key="1">
    <source>
        <dbReference type="SAM" id="MobiDB-lite"/>
    </source>
</evidence>
<dbReference type="AlphaFoldDB" id="A0A839QFH8"/>
<reference evidence="2 3" key="1">
    <citation type="submission" date="2020-08" db="EMBL/GenBank/DDBJ databases">
        <title>The Agave Microbiome: Exploring the role of microbial communities in plant adaptations to desert environments.</title>
        <authorList>
            <person name="Partida-Martinez L.P."/>
        </authorList>
    </citation>
    <scope>NUCLEOTIDE SEQUENCE [LARGE SCALE GENOMIC DNA]</scope>
    <source>
        <strain evidence="2 3">AT2.18</strain>
    </source>
</reference>
<dbReference type="EMBL" id="JACHVU010000012">
    <property type="protein sequence ID" value="MBB2992886.1"/>
    <property type="molecule type" value="Genomic_DNA"/>
</dbReference>
<comment type="caution">
    <text evidence="2">The sequence shown here is derived from an EMBL/GenBank/DDBJ whole genome shotgun (WGS) entry which is preliminary data.</text>
</comment>